<dbReference type="RefSeq" id="WP_301338557.1">
    <property type="nucleotide sequence ID" value="NZ_JABFNT010000198.1"/>
</dbReference>
<name>A0A7Y4MUS0_MYXXA</name>
<gene>
    <name evidence="2" type="ORF">HNV28_35060</name>
</gene>
<reference evidence="2 3" key="1">
    <citation type="submission" date="2020-05" db="EMBL/GenBank/DDBJ databases">
        <authorList>
            <person name="Whitworth D."/>
        </authorList>
    </citation>
    <scope>NUCLEOTIDE SEQUENCE [LARGE SCALE GENOMIC DNA]</scope>
    <source>
        <strain evidence="2 3">AM005</strain>
    </source>
</reference>
<accession>A0A7Y4MUS0</accession>
<evidence type="ECO:0000313" key="3">
    <source>
        <dbReference type="Proteomes" id="UP000533080"/>
    </source>
</evidence>
<feature type="region of interest" description="Disordered" evidence="1">
    <location>
        <begin position="1"/>
        <end position="32"/>
    </location>
</feature>
<dbReference type="AlphaFoldDB" id="A0A7Y4MUS0"/>
<evidence type="ECO:0000256" key="1">
    <source>
        <dbReference type="SAM" id="MobiDB-lite"/>
    </source>
</evidence>
<feature type="non-terminal residue" evidence="2">
    <location>
        <position position="1"/>
    </location>
</feature>
<sequence>SAPAHPAEPEQDTESAAERRQEMTPEEAVTRLDARFFGEGVDQTWSHEATQRAERLRTQLPQGARFLSMECRSSMCRLEMVHANLEAFQHFIRDGLINDATSWDGPFMAALKSPPGRPGEVEAVAYLARPGTDLAP</sequence>
<organism evidence="2 3">
    <name type="scientific">Myxococcus xanthus</name>
    <dbReference type="NCBI Taxonomy" id="34"/>
    <lineage>
        <taxon>Bacteria</taxon>
        <taxon>Pseudomonadati</taxon>
        <taxon>Myxococcota</taxon>
        <taxon>Myxococcia</taxon>
        <taxon>Myxococcales</taxon>
        <taxon>Cystobacterineae</taxon>
        <taxon>Myxococcaceae</taxon>
        <taxon>Myxococcus</taxon>
    </lineage>
</organism>
<proteinExistence type="predicted"/>
<protein>
    <submittedName>
        <fullName evidence="2">Uncharacterized protein</fullName>
    </submittedName>
</protein>
<dbReference type="EMBL" id="JABFNT010000198">
    <property type="protein sequence ID" value="NOJ83471.1"/>
    <property type="molecule type" value="Genomic_DNA"/>
</dbReference>
<dbReference type="Proteomes" id="UP000533080">
    <property type="component" value="Unassembled WGS sequence"/>
</dbReference>
<comment type="caution">
    <text evidence="2">The sequence shown here is derived from an EMBL/GenBank/DDBJ whole genome shotgun (WGS) entry which is preliminary data.</text>
</comment>
<evidence type="ECO:0000313" key="2">
    <source>
        <dbReference type="EMBL" id="NOJ83471.1"/>
    </source>
</evidence>
<feature type="compositionally biased region" description="Basic and acidic residues" evidence="1">
    <location>
        <begin position="16"/>
        <end position="32"/>
    </location>
</feature>